<feature type="domain" description="G-protein coupled receptors family 1 profile" evidence="10">
    <location>
        <begin position="50"/>
        <end position="422"/>
    </location>
</feature>
<accession>A0ABD3UHM7</accession>
<dbReference type="GO" id="GO:0004930">
    <property type="term" value="F:G protein-coupled receptor activity"/>
    <property type="evidence" value="ECO:0007669"/>
    <property type="project" value="UniProtKB-KW"/>
</dbReference>
<keyword evidence="3 9" id="KW-0812">Transmembrane</keyword>
<feature type="transmembrane region" description="Helical" evidence="9">
    <location>
        <begin position="70"/>
        <end position="91"/>
    </location>
</feature>
<evidence type="ECO:0000259" key="10">
    <source>
        <dbReference type="PROSITE" id="PS50262"/>
    </source>
</evidence>
<dbReference type="PANTHER" id="PTHR24230">
    <property type="entry name" value="G-PROTEIN COUPLED RECEPTOR"/>
    <property type="match status" value="1"/>
</dbReference>
<comment type="subcellular location">
    <subcellularLocation>
        <location evidence="1">Cell membrane</location>
        <topology evidence="1">Multi-pass membrane protein</topology>
    </subcellularLocation>
</comment>
<keyword evidence="8" id="KW-0807">Transducer</keyword>
<dbReference type="AlphaFoldDB" id="A0ABD3UHM7"/>
<reference evidence="11 12" key="1">
    <citation type="submission" date="2024-11" db="EMBL/GenBank/DDBJ databases">
        <title>Chromosome-level genome assembly of the freshwater bivalve Anodonta woodiana.</title>
        <authorList>
            <person name="Chen X."/>
        </authorList>
    </citation>
    <scope>NUCLEOTIDE SEQUENCE [LARGE SCALE GENOMIC DNA]</scope>
    <source>
        <strain evidence="11">MN2024</strain>
        <tissue evidence="11">Gills</tissue>
    </source>
</reference>
<dbReference type="Pfam" id="PF00001">
    <property type="entry name" value="7tm_1"/>
    <property type="match status" value="1"/>
</dbReference>
<evidence type="ECO:0000256" key="9">
    <source>
        <dbReference type="SAM" id="Phobius"/>
    </source>
</evidence>
<feature type="transmembrane region" description="Helical" evidence="9">
    <location>
        <begin position="111"/>
        <end position="129"/>
    </location>
</feature>
<keyword evidence="4 9" id="KW-1133">Transmembrane helix</keyword>
<dbReference type="PROSITE" id="PS50262">
    <property type="entry name" value="G_PROTEIN_RECEP_F1_2"/>
    <property type="match status" value="1"/>
</dbReference>
<keyword evidence="5" id="KW-0297">G-protein coupled receptor</keyword>
<keyword evidence="6 9" id="KW-0472">Membrane</keyword>
<proteinExistence type="predicted"/>
<dbReference type="InterPro" id="IPR017452">
    <property type="entry name" value="GPCR_Rhodpsn_7TM"/>
</dbReference>
<evidence type="ECO:0000256" key="4">
    <source>
        <dbReference type="ARBA" id="ARBA00022989"/>
    </source>
</evidence>
<evidence type="ECO:0000256" key="2">
    <source>
        <dbReference type="ARBA" id="ARBA00022475"/>
    </source>
</evidence>
<dbReference type="SUPFAM" id="SSF81321">
    <property type="entry name" value="Family A G protein-coupled receptor-like"/>
    <property type="match status" value="1"/>
</dbReference>
<dbReference type="PRINTS" id="PR00237">
    <property type="entry name" value="GPCRRHODOPSN"/>
</dbReference>
<gene>
    <name evidence="11" type="ORF">ACJMK2_018641</name>
</gene>
<feature type="transmembrane region" description="Helical" evidence="9">
    <location>
        <begin position="192"/>
        <end position="213"/>
    </location>
</feature>
<feature type="transmembrane region" description="Helical" evidence="9">
    <location>
        <begin position="406"/>
        <end position="425"/>
    </location>
</feature>
<evidence type="ECO:0000256" key="3">
    <source>
        <dbReference type="ARBA" id="ARBA00022692"/>
    </source>
</evidence>
<evidence type="ECO:0000256" key="7">
    <source>
        <dbReference type="ARBA" id="ARBA00023170"/>
    </source>
</evidence>
<comment type="caution">
    <text evidence="11">The sequence shown here is derived from an EMBL/GenBank/DDBJ whole genome shotgun (WGS) entry which is preliminary data.</text>
</comment>
<evidence type="ECO:0000256" key="1">
    <source>
        <dbReference type="ARBA" id="ARBA00004651"/>
    </source>
</evidence>
<feature type="transmembrane region" description="Helical" evidence="9">
    <location>
        <begin position="150"/>
        <end position="172"/>
    </location>
</feature>
<dbReference type="EMBL" id="JBJQND010000016">
    <property type="protein sequence ID" value="KAL3847747.1"/>
    <property type="molecule type" value="Genomic_DNA"/>
</dbReference>
<dbReference type="PANTHER" id="PTHR24230:SF75">
    <property type="entry name" value="RELAXIN FAMILY PEPTIDE RECEPTOR 3"/>
    <property type="match status" value="1"/>
</dbReference>
<evidence type="ECO:0000256" key="8">
    <source>
        <dbReference type="ARBA" id="ARBA00023224"/>
    </source>
</evidence>
<dbReference type="CDD" id="cd00637">
    <property type="entry name" value="7tm_classA_rhodopsin-like"/>
    <property type="match status" value="1"/>
</dbReference>
<evidence type="ECO:0000313" key="12">
    <source>
        <dbReference type="Proteomes" id="UP001634394"/>
    </source>
</evidence>
<dbReference type="InterPro" id="IPR000276">
    <property type="entry name" value="GPCR_Rhodpsn"/>
</dbReference>
<keyword evidence="12" id="KW-1185">Reference proteome</keyword>
<organism evidence="11 12">
    <name type="scientific">Sinanodonta woodiana</name>
    <name type="common">Chinese pond mussel</name>
    <name type="synonym">Anodonta woodiana</name>
    <dbReference type="NCBI Taxonomy" id="1069815"/>
    <lineage>
        <taxon>Eukaryota</taxon>
        <taxon>Metazoa</taxon>
        <taxon>Spiralia</taxon>
        <taxon>Lophotrochozoa</taxon>
        <taxon>Mollusca</taxon>
        <taxon>Bivalvia</taxon>
        <taxon>Autobranchia</taxon>
        <taxon>Heteroconchia</taxon>
        <taxon>Palaeoheterodonta</taxon>
        <taxon>Unionida</taxon>
        <taxon>Unionoidea</taxon>
        <taxon>Unionidae</taxon>
        <taxon>Unioninae</taxon>
        <taxon>Sinanodonta</taxon>
    </lineage>
</organism>
<dbReference type="Proteomes" id="UP001634394">
    <property type="component" value="Unassembled WGS sequence"/>
</dbReference>
<feature type="transmembrane region" description="Helical" evidence="9">
    <location>
        <begin position="371"/>
        <end position="394"/>
    </location>
</feature>
<sequence>MNAHENKSDWFVDIAVSNVSRQYLTFEMPNYVFILYTLYLAGTMTVGIPGNVIVLAMYYKHKPITNVDCYILSIAVVDLVCLVGTVPIYIVLQTKLLDVLNINALCKALNFTGQIVTFAQSFLLCALAIERFIKVCKPKSAFSLDRIGKYILLAIIISTIVISVPNLLFSWITSRRHCVPITNPPWIASSFFLLTVSLFIAMFAIVSFSYTSVAKTLFQSVRKTTRNSITSRRITKRNRILPLTSQTDLKPTTSISFDKMTNETSFSVQTNVTRCSPSSDLLVTGEVTCVGTSDSHRNNVNGEIMKASENDITDHDNQGKTSVKKDLISRISVEDLIRGERNDKQREMLIPDSFENMSLPQKERLLRTTKVSFLITIMFITSWLPVWIYTILVYTNTFRDPYGAFFLKQSYLINTFMNPILCFAFNRNFRKKPKDYFSHNQQPLLKRYPQSCIS</sequence>
<dbReference type="Gene3D" id="1.20.1070.10">
    <property type="entry name" value="Rhodopsin 7-helix transmembrane proteins"/>
    <property type="match status" value="2"/>
</dbReference>
<evidence type="ECO:0000256" key="5">
    <source>
        <dbReference type="ARBA" id="ARBA00023040"/>
    </source>
</evidence>
<evidence type="ECO:0000256" key="6">
    <source>
        <dbReference type="ARBA" id="ARBA00023136"/>
    </source>
</evidence>
<feature type="transmembrane region" description="Helical" evidence="9">
    <location>
        <begin position="33"/>
        <end position="58"/>
    </location>
</feature>
<keyword evidence="7" id="KW-0675">Receptor</keyword>
<evidence type="ECO:0000313" key="11">
    <source>
        <dbReference type="EMBL" id="KAL3847747.1"/>
    </source>
</evidence>
<protein>
    <recommendedName>
        <fullName evidence="10">G-protein coupled receptors family 1 profile domain-containing protein</fullName>
    </recommendedName>
</protein>
<dbReference type="GO" id="GO:0005886">
    <property type="term" value="C:plasma membrane"/>
    <property type="evidence" value="ECO:0007669"/>
    <property type="project" value="UniProtKB-SubCell"/>
</dbReference>
<keyword evidence="2" id="KW-1003">Cell membrane</keyword>
<name>A0ABD3UHM7_SINWO</name>